<evidence type="ECO:0000313" key="2">
    <source>
        <dbReference type="Proteomes" id="UP000531594"/>
    </source>
</evidence>
<sequence>MEHVEESVKVQQWECSNCNQIILDENEYMDNDGVCDACYSLPLKRRIGLVKK</sequence>
<dbReference type="Proteomes" id="UP000531594">
    <property type="component" value="Unassembled WGS sequence"/>
</dbReference>
<dbReference type="EMBL" id="JACHGK010000003">
    <property type="protein sequence ID" value="MBB6444807.1"/>
    <property type="molecule type" value="Genomic_DNA"/>
</dbReference>
<name>A0A7X0LVP9_9BACI</name>
<keyword evidence="2" id="KW-1185">Reference proteome</keyword>
<proteinExistence type="predicted"/>
<protein>
    <submittedName>
        <fullName evidence="1">Formylmethanofuran dehydrogenase subunit E</fullName>
    </submittedName>
</protein>
<accession>A0A7X0LVP9</accession>
<evidence type="ECO:0000313" key="1">
    <source>
        <dbReference type="EMBL" id="MBB6444807.1"/>
    </source>
</evidence>
<gene>
    <name evidence="1" type="ORF">HNR53_001416</name>
</gene>
<dbReference type="RefSeq" id="WP_184524208.1">
    <property type="nucleotide sequence ID" value="NZ_JACHGK010000003.1"/>
</dbReference>
<organism evidence="1 2">
    <name type="scientific">Bacillus benzoevorans</name>
    <dbReference type="NCBI Taxonomy" id="1456"/>
    <lineage>
        <taxon>Bacteria</taxon>
        <taxon>Bacillati</taxon>
        <taxon>Bacillota</taxon>
        <taxon>Bacilli</taxon>
        <taxon>Bacillales</taxon>
        <taxon>Bacillaceae</taxon>
        <taxon>Bacillus</taxon>
    </lineage>
</organism>
<comment type="caution">
    <text evidence="1">The sequence shown here is derived from an EMBL/GenBank/DDBJ whole genome shotgun (WGS) entry which is preliminary data.</text>
</comment>
<dbReference type="AlphaFoldDB" id="A0A7X0LVP9"/>
<reference evidence="1 2" key="1">
    <citation type="submission" date="2020-08" db="EMBL/GenBank/DDBJ databases">
        <title>Genomic Encyclopedia of Type Strains, Phase IV (KMG-IV): sequencing the most valuable type-strain genomes for metagenomic binning, comparative biology and taxonomic classification.</title>
        <authorList>
            <person name="Goeker M."/>
        </authorList>
    </citation>
    <scope>NUCLEOTIDE SEQUENCE [LARGE SCALE GENOMIC DNA]</scope>
    <source>
        <strain evidence="1 2">DSM 5391</strain>
    </source>
</reference>